<dbReference type="Pfam" id="PF01425">
    <property type="entry name" value="Amidase"/>
    <property type="match status" value="1"/>
</dbReference>
<dbReference type="PANTHER" id="PTHR11895:SF7">
    <property type="entry name" value="GLUTAMYL-TRNA(GLN) AMIDOTRANSFERASE SUBUNIT A, MITOCHONDRIAL"/>
    <property type="match status" value="1"/>
</dbReference>
<feature type="domain" description="Amidase" evidence="2">
    <location>
        <begin position="26"/>
        <end position="437"/>
    </location>
</feature>
<proteinExistence type="inferred from homology"/>
<evidence type="ECO:0000259" key="2">
    <source>
        <dbReference type="Pfam" id="PF01425"/>
    </source>
</evidence>
<sequence>MSVLHDISARGLARQLNQRSVSPRIVTEHYLARIAAHNDALGAFVEVTPDGAMERLAAVLPDAVRGPLWAVPFGDKDLAARAGVPTRYGSAAFRSFVPEVSDPLVAALDATGGISLGKTATPEFGMTGYTESAVSAPTRNPWDLSTGAGGSSGGAAVAVAAGLLPWAPGSDGGGSIRIPTATVGIVGLKPSRGRMPFGSGLDSPDGLAVSGPLARTVGDIRFLYDVMRSIAPLPYAVTAPEVPRPAALRVGVTTVSPWDDDTEIVLDDDAAAAVAWAAEVLAASATVSQATWEPVGYPDLFRTLWRASAARIPVRGSELTQVEPITRWLIEEGRALSSEAVLGALAAARVFEKQTISAFHAYDAVLTPVLAQSPRPVGWFDALDAEKNFTQQVQYAPYTSWVNVAGLPAISVPVTMSATGQPVSVQLVGRPGGEEALFALAELLEQARGPLPHPPVWYAN</sequence>
<dbReference type="GO" id="GO:0003824">
    <property type="term" value="F:catalytic activity"/>
    <property type="evidence" value="ECO:0007669"/>
    <property type="project" value="InterPro"/>
</dbReference>
<protein>
    <submittedName>
        <fullName evidence="3">Amidase</fullName>
    </submittedName>
</protein>
<comment type="caution">
    <text evidence="3">The sequence shown here is derived from an EMBL/GenBank/DDBJ whole genome shotgun (WGS) entry which is preliminary data.</text>
</comment>
<evidence type="ECO:0000313" key="3">
    <source>
        <dbReference type="EMBL" id="TXK04569.1"/>
    </source>
</evidence>
<dbReference type="OrthoDB" id="5175573at2"/>
<dbReference type="InterPro" id="IPR020556">
    <property type="entry name" value="Amidase_CS"/>
</dbReference>
<keyword evidence="4" id="KW-1185">Reference proteome</keyword>
<gene>
    <name evidence="3" type="ORF">FVP60_07760</name>
</gene>
<dbReference type="InterPro" id="IPR036928">
    <property type="entry name" value="AS_sf"/>
</dbReference>
<name>A0A5C8HNH5_9MICO</name>
<organism evidence="3 4">
    <name type="scientific">Microbacterium mitrae</name>
    <dbReference type="NCBI Taxonomy" id="664640"/>
    <lineage>
        <taxon>Bacteria</taxon>
        <taxon>Bacillati</taxon>
        <taxon>Actinomycetota</taxon>
        <taxon>Actinomycetes</taxon>
        <taxon>Micrococcales</taxon>
        <taxon>Microbacteriaceae</taxon>
        <taxon>Microbacterium</taxon>
    </lineage>
</organism>
<dbReference type="RefSeq" id="WP_147825704.1">
    <property type="nucleotide sequence ID" value="NZ_BAAARG010000002.1"/>
</dbReference>
<dbReference type="AlphaFoldDB" id="A0A5C8HNH5"/>
<dbReference type="Proteomes" id="UP000321196">
    <property type="component" value="Unassembled WGS sequence"/>
</dbReference>
<comment type="similarity">
    <text evidence="1">Belongs to the amidase family.</text>
</comment>
<dbReference type="InterPro" id="IPR023631">
    <property type="entry name" value="Amidase_dom"/>
</dbReference>
<dbReference type="InterPro" id="IPR000120">
    <property type="entry name" value="Amidase"/>
</dbReference>
<dbReference type="SUPFAM" id="SSF75304">
    <property type="entry name" value="Amidase signature (AS) enzymes"/>
    <property type="match status" value="1"/>
</dbReference>
<dbReference type="Gene3D" id="3.90.1300.10">
    <property type="entry name" value="Amidase signature (AS) domain"/>
    <property type="match status" value="1"/>
</dbReference>
<accession>A0A5C8HNH5</accession>
<dbReference type="PANTHER" id="PTHR11895">
    <property type="entry name" value="TRANSAMIDASE"/>
    <property type="match status" value="1"/>
</dbReference>
<dbReference type="PROSITE" id="PS00571">
    <property type="entry name" value="AMIDASES"/>
    <property type="match status" value="1"/>
</dbReference>
<evidence type="ECO:0000313" key="4">
    <source>
        <dbReference type="Proteomes" id="UP000321196"/>
    </source>
</evidence>
<reference evidence="3 4" key="1">
    <citation type="submission" date="2019-08" db="EMBL/GenBank/DDBJ databases">
        <authorList>
            <person name="Dong K."/>
        </authorList>
    </citation>
    <scope>NUCLEOTIDE SEQUENCE [LARGE SCALE GENOMIC DNA]</scope>
    <source>
        <strain evidence="3 4">M4-8</strain>
    </source>
</reference>
<evidence type="ECO:0000256" key="1">
    <source>
        <dbReference type="ARBA" id="ARBA00009199"/>
    </source>
</evidence>
<dbReference type="EMBL" id="VRSW01000002">
    <property type="protein sequence ID" value="TXK04569.1"/>
    <property type="molecule type" value="Genomic_DNA"/>
</dbReference>